<name>A0A0K3AVN5_CAEEL</name>
<protein>
    <submittedName>
        <fullName evidence="1">NR LBD domain-containing protein</fullName>
    </submittedName>
</protein>
<gene>
    <name evidence="1" type="ORF">CELE_R04A9.9</name>
    <name evidence="1 3" type="ORF">R04A9.9</name>
</gene>
<reference evidence="1 2" key="1">
    <citation type="journal article" date="1998" name="Science">
        <title>Genome sequence of the nematode C. elegans: a platform for investigating biology.</title>
        <authorList>
            <consortium name="The C. elegans sequencing consortium"/>
            <person name="Sulson J.E."/>
            <person name="Waterston R."/>
        </authorList>
    </citation>
    <scope>NUCLEOTIDE SEQUENCE [LARGE SCALE GENOMIC DNA]</scope>
    <source>
        <strain evidence="1 2">Bristol N2</strain>
    </source>
</reference>
<dbReference type="AlphaFoldDB" id="A0A0K3AVN5"/>
<keyword evidence="2" id="KW-1185">Reference proteome</keyword>
<dbReference type="Proteomes" id="UP000001940">
    <property type="component" value="Chromosome X"/>
</dbReference>
<dbReference type="GeneID" id="13219051"/>
<evidence type="ECO:0000313" key="1">
    <source>
        <dbReference type="EMBL" id="CTQ87082.1"/>
    </source>
</evidence>
<dbReference type="AGR" id="WB:WBGene00195183"/>
<dbReference type="KEGG" id="cel:CELE_R04A9.9"/>
<dbReference type="SMR" id="A0A0K3AVN5"/>
<dbReference type="RefSeq" id="NP_001300371.1">
    <property type="nucleotide sequence ID" value="NM_001313442.1"/>
</dbReference>
<accession>A0A0K3AVN5</accession>
<dbReference type="InParanoid" id="A0A0K3AVN5"/>
<dbReference type="ExpressionAtlas" id="A0A0K3AVN5">
    <property type="expression patterns" value="baseline and differential"/>
</dbReference>
<dbReference type="eggNOG" id="KOG0598">
    <property type="taxonomic scope" value="Eukaryota"/>
</dbReference>
<sequence>MILNKNKNQSKVMPNLNVKSDMVLTEEEIKKYNGKVLALHRLLSNKKYRKLDENVDYIEFVQKGFMYLLSIGRQEYNKTDKAKCDFLIRRIRIVEDALIRTIILGEDFTKIIAQSEHLLERFFPKILF</sequence>
<proteinExistence type="predicted"/>
<dbReference type="Bgee" id="WBGene00195183">
    <property type="expression patterns" value="Expressed in adult organism and 3 other cell types or tissues"/>
</dbReference>
<evidence type="ECO:0000313" key="3">
    <source>
        <dbReference type="WormBase" id="R04A9.9a"/>
    </source>
</evidence>
<organism evidence="1 2">
    <name type="scientific">Caenorhabditis elegans</name>
    <dbReference type="NCBI Taxonomy" id="6239"/>
    <lineage>
        <taxon>Eukaryota</taxon>
        <taxon>Metazoa</taxon>
        <taxon>Ecdysozoa</taxon>
        <taxon>Nematoda</taxon>
        <taxon>Chromadorea</taxon>
        <taxon>Rhabditida</taxon>
        <taxon>Rhabditina</taxon>
        <taxon>Rhabditomorpha</taxon>
        <taxon>Rhabditoidea</taxon>
        <taxon>Rhabditidae</taxon>
        <taxon>Peloderinae</taxon>
        <taxon>Caenorhabditis</taxon>
    </lineage>
</organism>
<dbReference type="EMBL" id="BX284606">
    <property type="protein sequence ID" value="CTQ87082.1"/>
    <property type="molecule type" value="Genomic_DNA"/>
</dbReference>
<dbReference type="CTD" id="13219051"/>
<evidence type="ECO:0000313" key="2">
    <source>
        <dbReference type="Proteomes" id="UP000001940"/>
    </source>
</evidence>
<dbReference type="PaxDb" id="6239-R04A9.9.2"/>
<dbReference type="WormBase" id="R04A9.9a">
    <property type="protein sequence ID" value="CE50314"/>
    <property type="gene ID" value="WBGene00195183"/>
</dbReference>